<reference evidence="1 2" key="1">
    <citation type="submission" date="2020-10" db="EMBL/GenBank/DDBJ databases">
        <authorList>
            <person name="Castelo-Branco R."/>
            <person name="Eusebio N."/>
            <person name="Adriana R."/>
            <person name="Vieira A."/>
            <person name="Brugerolle De Fraissinette N."/>
            <person name="Rezende De Castro R."/>
            <person name="Schneider M.P."/>
            <person name="Vasconcelos V."/>
            <person name="Leao P.N."/>
        </authorList>
    </citation>
    <scope>NUCLEOTIDE SEQUENCE [LARGE SCALE GENOMIC DNA]</scope>
    <source>
        <strain evidence="1 2">LEGE 00031</strain>
    </source>
</reference>
<dbReference type="Proteomes" id="UP000658720">
    <property type="component" value="Unassembled WGS sequence"/>
</dbReference>
<evidence type="ECO:0000313" key="1">
    <source>
        <dbReference type="EMBL" id="MBE9255810.1"/>
    </source>
</evidence>
<proteinExistence type="predicted"/>
<comment type="caution">
    <text evidence="1">The sequence shown here is derived from an EMBL/GenBank/DDBJ whole genome shotgun (WGS) entry which is preliminary data.</text>
</comment>
<sequence length="310" mass="36328">MNLLHRYPQPDLVMTSENSDYDVVVIDFKNISLKKYEYYENKSLEETDQGYRVALEKQLGYELALQQAFPKANIGNFFFVPFYYTDKLESEKNFLGIMESKFNIRGIEIFKGDFNVIQTVYLGVNEASDFVAPSYSHPLKKHTHSSVKQKELILLENEVLKSNYVPLISFQNEAQRKNATNYILEQVEIFFKDIQVDIPNLIESYFPYSQSIIHKEFSKVGIEYFYDNLFYDLGEKKEDREDNGRLKVKVKWCITFHIDSTPIQVPQLKIPNSDLCRSFGTIDILGTPILYYVYFTLPEILNIIIKDKKL</sequence>
<dbReference type="RefSeq" id="WP_194021420.1">
    <property type="nucleotide sequence ID" value="NZ_JADEVV010000106.1"/>
</dbReference>
<dbReference type="EMBL" id="JADEVV010000106">
    <property type="protein sequence ID" value="MBE9255810.1"/>
    <property type="molecule type" value="Genomic_DNA"/>
</dbReference>
<protein>
    <submittedName>
        <fullName evidence="1">Uncharacterized protein</fullName>
    </submittedName>
</protein>
<evidence type="ECO:0000313" key="2">
    <source>
        <dbReference type="Proteomes" id="UP000658720"/>
    </source>
</evidence>
<organism evidence="1 2">
    <name type="scientific">Synechocystis salina LEGE 00031</name>
    <dbReference type="NCBI Taxonomy" id="1828736"/>
    <lineage>
        <taxon>Bacteria</taxon>
        <taxon>Bacillati</taxon>
        <taxon>Cyanobacteriota</taxon>
        <taxon>Cyanophyceae</taxon>
        <taxon>Synechococcales</taxon>
        <taxon>Merismopediaceae</taxon>
        <taxon>Synechocystis</taxon>
    </lineage>
</organism>
<keyword evidence="2" id="KW-1185">Reference proteome</keyword>
<name>A0ABR9VWQ6_9SYNC</name>
<accession>A0ABR9VWQ6</accession>
<gene>
    <name evidence="1" type="ORF">IQ217_18665</name>
</gene>